<sequence length="195" mass="21404">MNSREKILAAIAINKPAFQPMPDVVVDIKYDYSVLVPQFLNILQINGATAVWVENVQTIKDDLQKNIAGGHYTINTTEVLGIVNEEININSNPAFLDPVEIAYISGTLGIAENGAIWLEESKMRNRLLPFICQHLVIVLDVTKIVADMHEAYKRITLGNEGYGVFVAGPSKTADIEQSLVVGAHGARSLKVYLLS</sequence>
<dbReference type="InterPro" id="IPR037171">
    <property type="entry name" value="NagB/RpiA_transferase-like"/>
</dbReference>
<dbReference type="PANTHER" id="PTHR43682">
    <property type="entry name" value="LACTATE UTILIZATION PROTEIN C"/>
    <property type="match status" value="1"/>
</dbReference>
<dbReference type="PANTHER" id="PTHR43682:SF1">
    <property type="entry name" value="LACTATE UTILIZATION PROTEIN C"/>
    <property type="match status" value="1"/>
</dbReference>
<dbReference type="Gene3D" id="3.40.50.10420">
    <property type="entry name" value="NagB/RpiA/CoA transferase-like"/>
    <property type="match status" value="1"/>
</dbReference>
<dbReference type="RefSeq" id="WP_150417197.1">
    <property type="nucleotide sequence ID" value="NZ_VYQF01000016.1"/>
</dbReference>
<evidence type="ECO:0000313" key="2">
    <source>
        <dbReference type="EMBL" id="KAA9034359.1"/>
    </source>
</evidence>
<reference evidence="2 3" key="1">
    <citation type="submission" date="2019-09" db="EMBL/GenBank/DDBJ databases">
        <title>Draft genome sequence of Ginsengibacter sp. BR5-29.</title>
        <authorList>
            <person name="Im W.-T."/>
        </authorList>
    </citation>
    <scope>NUCLEOTIDE SEQUENCE [LARGE SCALE GENOMIC DNA]</scope>
    <source>
        <strain evidence="2 3">BR5-29</strain>
    </source>
</reference>
<name>A0A5J5IEL4_9BACT</name>
<comment type="caution">
    <text evidence="2">The sequence shown here is derived from an EMBL/GenBank/DDBJ whole genome shotgun (WGS) entry which is preliminary data.</text>
</comment>
<dbReference type="AlphaFoldDB" id="A0A5J5IEL4"/>
<protein>
    <submittedName>
        <fullName evidence="2">Lactate utilization protein B/C</fullName>
    </submittedName>
</protein>
<dbReference type="Pfam" id="PF02589">
    <property type="entry name" value="LUD_dom"/>
    <property type="match status" value="1"/>
</dbReference>
<dbReference type="Proteomes" id="UP000326903">
    <property type="component" value="Unassembled WGS sequence"/>
</dbReference>
<dbReference type="InterPro" id="IPR003741">
    <property type="entry name" value="LUD_dom"/>
</dbReference>
<evidence type="ECO:0000259" key="1">
    <source>
        <dbReference type="Pfam" id="PF02589"/>
    </source>
</evidence>
<dbReference type="EMBL" id="VYQF01000016">
    <property type="protein sequence ID" value="KAA9034359.1"/>
    <property type="molecule type" value="Genomic_DNA"/>
</dbReference>
<dbReference type="SUPFAM" id="SSF100950">
    <property type="entry name" value="NagB/RpiA/CoA transferase-like"/>
    <property type="match status" value="1"/>
</dbReference>
<gene>
    <name evidence="2" type="ORF">FW778_22600</name>
</gene>
<keyword evidence="3" id="KW-1185">Reference proteome</keyword>
<accession>A0A5J5IEL4</accession>
<dbReference type="InterPro" id="IPR024185">
    <property type="entry name" value="FTHF_cligase-like_sf"/>
</dbReference>
<feature type="domain" description="LUD" evidence="1">
    <location>
        <begin position="102"/>
        <end position="194"/>
    </location>
</feature>
<evidence type="ECO:0000313" key="3">
    <source>
        <dbReference type="Proteomes" id="UP000326903"/>
    </source>
</evidence>
<proteinExistence type="predicted"/>
<organism evidence="2 3">
    <name type="scientific">Ginsengibacter hankyongi</name>
    <dbReference type="NCBI Taxonomy" id="2607284"/>
    <lineage>
        <taxon>Bacteria</taxon>
        <taxon>Pseudomonadati</taxon>
        <taxon>Bacteroidota</taxon>
        <taxon>Chitinophagia</taxon>
        <taxon>Chitinophagales</taxon>
        <taxon>Chitinophagaceae</taxon>
        <taxon>Ginsengibacter</taxon>
    </lineage>
</organism>